<keyword evidence="2" id="KW-1185">Reference proteome</keyword>
<organism evidence="2 3">
    <name type="scientific">Steinernema glaseri</name>
    <dbReference type="NCBI Taxonomy" id="37863"/>
    <lineage>
        <taxon>Eukaryota</taxon>
        <taxon>Metazoa</taxon>
        <taxon>Ecdysozoa</taxon>
        <taxon>Nematoda</taxon>
        <taxon>Chromadorea</taxon>
        <taxon>Rhabditida</taxon>
        <taxon>Tylenchina</taxon>
        <taxon>Panagrolaimomorpha</taxon>
        <taxon>Strongyloidoidea</taxon>
        <taxon>Steinernematidae</taxon>
        <taxon>Steinernema</taxon>
    </lineage>
</organism>
<reference evidence="3" key="1">
    <citation type="submission" date="2016-11" db="UniProtKB">
        <authorList>
            <consortium name="WormBaseParasite"/>
        </authorList>
    </citation>
    <scope>IDENTIFICATION</scope>
</reference>
<name>A0A1I7YXW5_9BILA</name>
<evidence type="ECO:0000313" key="2">
    <source>
        <dbReference type="Proteomes" id="UP000095287"/>
    </source>
</evidence>
<evidence type="ECO:0000313" key="3">
    <source>
        <dbReference type="WBParaSite" id="L893_g20806.t1"/>
    </source>
</evidence>
<sequence>MSLTALFLAFLLASLTFADDPFSEESFTYSAKPYRVYRSRAPFGFSRRSPQRRENRLEVFIDQDQRSLSGAPAEWNSMLRQPIVGFSPWTDYEGRFRRHNA</sequence>
<dbReference type="AlphaFoldDB" id="A0A1I7YXW5"/>
<feature type="signal peptide" evidence="1">
    <location>
        <begin position="1"/>
        <end position="18"/>
    </location>
</feature>
<evidence type="ECO:0000256" key="1">
    <source>
        <dbReference type="SAM" id="SignalP"/>
    </source>
</evidence>
<proteinExistence type="predicted"/>
<protein>
    <submittedName>
        <fullName evidence="3">Uncharacterized protein</fullName>
    </submittedName>
</protein>
<feature type="chain" id="PRO_5009312724" evidence="1">
    <location>
        <begin position="19"/>
        <end position="101"/>
    </location>
</feature>
<accession>A0A1I7YXW5</accession>
<keyword evidence="1" id="KW-0732">Signal</keyword>
<dbReference type="WBParaSite" id="L893_g20806.t1">
    <property type="protein sequence ID" value="L893_g20806.t1"/>
    <property type="gene ID" value="L893_g20806"/>
</dbReference>
<dbReference type="Proteomes" id="UP000095287">
    <property type="component" value="Unplaced"/>
</dbReference>